<keyword evidence="3" id="KW-1185">Reference proteome</keyword>
<feature type="region of interest" description="Disordered" evidence="1">
    <location>
        <begin position="252"/>
        <end position="312"/>
    </location>
</feature>
<dbReference type="GeneID" id="85362312"/>
<evidence type="ECO:0000313" key="2">
    <source>
        <dbReference type="EMBL" id="KAK0434756.1"/>
    </source>
</evidence>
<dbReference type="EMBL" id="JAUEPS010000177">
    <property type="protein sequence ID" value="KAK0434756.1"/>
    <property type="molecule type" value="Genomic_DNA"/>
</dbReference>
<sequence>MCPEEFERESSEKFFIALVSMTSDPFTGVLKWMRVWWNNSNPILICSYYLDVVEHTGYGPVLTQSDMGNENGNLARAHSFLRQWADRDLDNTLQHRWMAEKKNIPSEIVWSVFHAHFSFGYEEIFQFGIEQGWYDLKVPLEALIFRFLFIPWFQRELDLPNRVPLLIEQAPERFGAQDFKIAFIPESIQAARQIYAPPDHPAEVFMEELGHPEVTRECIWNVYLALLDKFHERHIVVLDEWHVVSMRAYEAEETNKNQGGPKEVVGQDQATIPDIPDLNSDDELGDADAEDVEADEEDAEISGEAPIIEMSI</sequence>
<accession>A0AA39J3S2</accession>
<evidence type="ECO:0000256" key="1">
    <source>
        <dbReference type="SAM" id="MobiDB-lite"/>
    </source>
</evidence>
<dbReference type="AlphaFoldDB" id="A0AA39J3S2"/>
<organism evidence="2 3">
    <name type="scientific">Armillaria tabescens</name>
    <name type="common">Ringless honey mushroom</name>
    <name type="synonym">Agaricus tabescens</name>
    <dbReference type="NCBI Taxonomy" id="1929756"/>
    <lineage>
        <taxon>Eukaryota</taxon>
        <taxon>Fungi</taxon>
        <taxon>Dikarya</taxon>
        <taxon>Basidiomycota</taxon>
        <taxon>Agaricomycotina</taxon>
        <taxon>Agaricomycetes</taxon>
        <taxon>Agaricomycetidae</taxon>
        <taxon>Agaricales</taxon>
        <taxon>Marasmiineae</taxon>
        <taxon>Physalacriaceae</taxon>
        <taxon>Desarmillaria</taxon>
    </lineage>
</organism>
<protein>
    <submittedName>
        <fullName evidence="2">Uncharacterized protein</fullName>
    </submittedName>
</protein>
<evidence type="ECO:0000313" key="3">
    <source>
        <dbReference type="Proteomes" id="UP001175211"/>
    </source>
</evidence>
<feature type="compositionally biased region" description="Acidic residues" evidence="1">
    <location>
        <begin position="279"/>
        <end position="301"/>
    </location>
</feature>
<dbReference type="Proteomes" id="UP001175211">
    <property type="component" value="Unassembled WGS sequence"/>
</dbReference>
<dbReference type="RefSeq" id="XP_060321803.1">
    <property type="nucleotide sequence ID" value="XM_060478764.1"/>
</dbReference>
<comment type="caution">
    <text evidence="2">The sequence shown here is derived from an EMBL/GenBank/DDBJ whole genome shotgun (WGS) entry which is preliminary data.</text>
</comment>
<reference evidence="2" key="1">
    <citation type="submission" date="2023-06" db="EMBL/GenBank/DDBJ databases">
        <authorList>
            <consortium name="Lawrence Berkeley National Laboratory"/>
            <person name="Ahrendt S."/>
            <person name="Sahu N."/>
            <person name="Indic B."/>
            <person name="Wong-Bajracharya J."/>
            <person name="Merenyi Z."/>
            <person name="Ke H.-M."/>
            <person name="Monk M."/>
            <person name="Kocsube S."/>
            <person name="Drula E."/>
            <person name="Lipzen A."/>
            <person name="Balint B."/>
            <person name="Henrissat B."/>
            <person name="Andreopoulos B."/>
            <person name="Martin F.M."/>
            <person name="Harder C.B."/>
            <person name="Rigling D."/>
            <person name="Ford K.L."/>
            <person name="Foster G.D."/>
            <person name="Pangilinan J."/>
            <person name="Papanicolaou A."/>
            <person name="Barry K."/>
            <person name="LaButti K."/>
            <person name="Viragh M."/>
            <person name="Koriabine M."/>
            <person name="Yan M."/>
            <person name="Riley R."/>
            <person name="Champramary S."/>
            <person name="Plett K.L."/>
            <person name="Tsai I.J."/>
            <person name="Slot J."/>
            <person name="Sipos G."/>
            <person name="Plett J."/>
            <person name="Nagy L.G."/>
            <person name="Grigoriev I.V."/>
        </authorList>
    </citation>
    <scope>NUCLEOTIDE SEQUENCE</scope>
    <source>
        <strain evidence="2">CCBAS 213</strain>
    </source>
</reference>
<name>A0AA39J3S2_ARMTA</name>
<gene>
    <name evidence="2" type="ORF">EV420DRAFT_1653801</name>
</gene>
<proteinExistence type="predicted"/>